<evidence type="ECO:0000256" key="14">
    <source>
        <dbReference type="PIRSR" id="PIRSR004930-1"/>
    </source>
</evidence>
<dbReference type="InterPro" id="IPR005145">
    <property type="entry name" value="Sua5_C"/>
</dbReference>
<dbReference type="GO" id="GO:0005524">
    <property type="term" value="F:ATP binding"/>
    <property type="evidence" value="ECO:0007669"/>
    <property type="project" value="UniProtKB-UniRule"/>
</dbReference>
<dbReference type="SUPFAM" id="SSF55821">
    <property type="entry name" value="YrdC/RibB"/>
    <property type="match status" value="1"/>
</dbReference>
<dbReference type="EC" id="2.7.7.87" evidence="3 13"/>
<name>A0A934TNK5_9RHOB</name>
<dbReference type="PANTHER" id="PTHR17490:SF16">
    <property type="entry name" value="THREONYLCARBAMOYL-AMP SYNTHASE"/>
    <property type="match status" value="1"/>
</dbReference>
<dbReference type="Gene3D" id="3.40.50.11030">
    <property type="entry name" value="Threonylcarbamoyl-AMP synthase, C-terminal domain"/>
    <property type="match status" value="1"/>
</dbReference>
<accession>A0A934TNK5</accession>
<keyword evidence="5 13" id="KW-0963">Cytoplasm</keyword>
<evidence type="ECO:0000256" key="7">
    <source>
        <dbReference type="ARBA" id="ARBA00022694"/>
    </source>
</evidence>
<evidence type="ECO:0000256" key="5">
    <source>
        <dbReference type="ARBA" id="ARBA00022490"/>
    </source>
</evidence>
<evidence type="ECO:0000256" key="11">
    <source>
        <dbReference type="ARBA" id="ARBA00029774"/>
    </source>
</evidence>
<feature type="binding site" evidence="14">
    <location>
        <position position="150"/>
    </location>
    <ligand>
        <name>ATP</name>
        <dbReference type="ChEBI" id="CHEBI:30616"/>
    </ligand>
</feature>
<dbReference type="PROSITE" id="PS51163">
    <property type="entry name" value="YRDC"/>
    <property type="match status" value="1"/>
</dbReference>
<keyword evidence="10 13" id="KW-0067">ATP-binding</keyword>
<evidence type="ECO:0000256" key="13">
    <source>
        <dbReference type="PIRNR" id="PIRNR004930"/>
    </source>
</evidence>
<dbReference type="InterPro" id="IPR017945">
    <property type="entry name" value="DHBP_synth_RibB-like_a/b_dom"/>
</dbReference>
<reference evidence="16" key="2">
    <citation type="journal article" date="2020" name="Microorganisms">
        <title>Osmotic Adaptation and Compatible Solute Biosynthesis of Phototrophic Bacteria as Revealed from Genome Analyses.</title>
        <authorList>
            <person name="Imhoff J.F."/>
            <person name="Rahn T."/>
            <person name="Kunzel S."/>
            <person name="Keller A."/>
            <person name="Neulinger S.C."/>
        </authorList>
    </citation>
    <scope>NUCLEOTIDE SEQUENCE</scope>
    <source>
        <strain evidence="16">LMG 28126</strain>
    </source>
</reference>
<feature type="binding site" evidence="14">
    <location>
        <position position="230"/>
    </location>
    <ligand>
        <name>ATP</name>
        <dbReference type="ChEBI" id="CHEBI:30616"/>
    </ligand>
</feature>
<comment type="caution">
    <text evidence="16">The sequence shown here is derived from an EMBL/GenBank/DDBJ whole genome shotgun (WGS) entry which is preliminary data.</text>
</comment>
<sequence>MPTTLCLDPDDAGLDRAAALLSGGGLVAFPTETVYGLGARGDDARAVALIFAAKGRPRFNPLILHVPDLAAAARVAVFDADARRLAAAFWPGPLTLVLPRRADAGVADLACAGLATVAVRVPAHPVARALLARVGVPVAAPSANPSGRISPTTAAHVLEGLSGHIDAVLDAGPCAVGVESTIVALTGGPAVLLRPGGLPAEAVAQVLGAPLAQAATGATPAAPGMLASHYAPDARLRLAPDGPAPDEVWLGFGPDPATAAQAAHRLNLSPGGDLTQAAAGLFALLRRADALAGPGGRIAVRPVPDDGLGRAINDRLVRAAAPR</sequence>
<feature type="binding site" evidence="14">
    <location>
        <position position="140"/>
    </location>
    <ligand>
        <name>L-threonine</name>
        <dbReference type="ChEBI" id="CHEBI:57926"/>
    </ligand>
</feature>
<dbReference type="NCBIfam" id="TIGR00057">
    <property type="entry name" value="L-threonylcarbamoyladenylate synthase"/>
    <property type="match status" value="1"/>
</dbReference>
<dbReference type="RefSeq" id="WP_201158148.1">
    <property type="nucleotide sequence ID" value="NZ_NHSD01000301.1"/>
</dbReference>
<dbReference type="Pfam" id="PF03481">
    <property type="entry name" value="Sua5_C"/>
    <property type="match status" value="1"/>
</dbReference>
<keyword evidence="6 13" id="KW-0808">Transferase</keyword>
<feature type="binding site" evidence="14">
    <location>
        <position position="65"/>
    </location>
    <ligand>
        <name>L-threonine</name>
        <dbReference type="ChEBI" id="CHEBI:57926"/>
    </ligand>
</feature>
<dbReference type="Gene3D" id="3.90.870.10">
    <property type="entry name" value="DHBP synthase"/>
    <property type="match status" value="1"/>
</dbReference>
<feature type="binding site" evidence="14">
    <location>
        <position position="60"/>
    </location>
    <ligand>
        <name>ATP</name>
        <dbReference type="ChEBI" id="CHEBI:30616"/>
    </ligand>
</feature>
<evidence type="ECO:0000256" key="9">
    <source>
        <dbReference type="ARBA" id="ARBA00022741"/>
    </source>
</evidence>
<feature type="binding site" evidence="14">
    <location>
        <position position="56"/>
    </location>
    <ligand>
        <name>ATP</name>
        <dbReference type="ChEBI" id="CHEBI:30616"/>
    </ligand>
</feature>
<dbReference type="GO" id="GO:0000049">
    <property type="term" value="F:tRNA binding"/>
    <property type="evidence" value="ECO:0007669"/>
    <property type="project" value="TreeGrafter"/>
</dbReference>
<dbReference type="AlphaFoldDB" id="A0A934TNK5"/>
<evidence type="ECO:0000256" key="8">
    <source>
        <dbReference type="ARBA" id="ARBA00022695"/>
    </source>
</evidence>
<evidence type="ECO:0000256" key="2">
    <source>
        <dbReference type="ARBA" id="ARBA00007663"/>
    </source>
</evidence>
<keyword evidence="17" id="KW-1185">Reference proteome</keyword>
<keyword evidence="7 13" id="KW-0819">tRNA processing</keyword>
<evidence type="ECO:0000256" key="3">
    <source>
        <dbReference type="ARBA" id="ARBA00012584"/>
    </source>
</evidence>
<keyword evidence="8 13" id="KW-0548">Nucleotidyltransferase</keyword>
<evidence type="ECO:0000313" key="16">
    <source>
        <dbReference type="EMBL" id="MBK5928383.1"/>
    </source>
</evidence>
<evidence type="ECO:0000256" key="1">
    <source>
        <dbReference type="ARBA" id="ARBA00004496"/>
    </source>
</evidence>
<evidence type="ECO:0000259" key="15">
    <source>
        <dbReference type="PROSITE" id="PS51163"/>
    </source>
</evidence>
<dbReference type="PANTHER" id="PTHR17490">
    <property type="entry name" value="SUA5"/>
    <property type="match status" value="1"/>
</dbReference>
<dbReference type="Pfam" id="PF01300">
    <property type="entry name" value="Sua5_yciO_yrdC"/>
    <property type="match status" value="1"/>
</dbReference>
<feature type="binding site" evidence="14">
    <location>
        <position position="194"/>
    </location>
    <ligand>
        <name>ATP</name>
        <dbReference type="ChEBI" id="CHEBI:30616"/>
    </ligand>
</feature>
<dbReference type="PIRSF" id="PIRSF004930">
    <property type="entry name" value="Tln_factor_SUA5"/>
    <property type="match status" value="1"/>
</dbReference>
<organism evidence="16 17">
    <name type="scientific">Rhodobaculum claviforme</name>
    <dbReference type="NCBI Taxonomy" id="1549854"/>
    <lineage>
        <taxon>Bacteria</taxon>
        <taxon>Pseudomonadati</taxon>
        <taxon>Pseudomonadota</taxon>
        <taxon>Alphaproteobacteria</taxon>
        <taxon>Rhodobacterales</taxon>
        <taxon>Paracoccaceae</taxon>
        <taxon>Rhodobaculum</taxon>
    </lineage>
</organism>
<comment type="function">
    <text evidence="13">Required for the formation of a threonylcarbamoyl group on adenosine at position 37 (t(6)A37) in tRNAs that read codons beginning with adenine.</text>
</comment>
<dbReference type="InterPro" id="IPR050156">
    <property type="entry name" value="TC-AMP_synthase_SUA5"/>
</dbReference>
<dbReference type="Proteomes" id="UP000706333">
    <property type="component" value="Unassembled WGS sequence"/>
</dbReference>
<dbReference type="GO" id="GO:0008033">
    <property type="term" value="P:tRNA processing"/>
    <property type="evidence" value="ECO:0007669"/>
    <property type="project" value="UniProtKB-KW"/>
</dbReference>
<dbReference type="GO" id="GO:0006450">
    <property type="term" value="P:regulation of translational fidelity"/>
    <property type="evidence" value="ECO:0007669"/>
    <property type="project" value="TreeGrafter"/>
</dbReference>
<comment type="catalytic activity">
    <reaction evidence="12 13">
        <text>L-threonine + hydrogencarbonate + ATP = L-threonylcarbamoyladenylate + diphosphate + H2O</text>
        <dbReference type="Rhea" id="RHEA:36407"/>
        <dbReference type="ChEBI" id="CHEBI:15377"/>
        <dbReference type="ChEBI" id="CHEBI:17544"/>
        <dbReference type="ChEBI" id="CHEBI:30616"/>
        <dbReference type="ChEBI" id="CHEBI:33019"/>
        <dbReference type="ChEBI" id="CHEBI:57926"/>
        <dbReference type="ChEBI" id="CHEBI:73682"/>
        <dbReference type="EC" id="2.7.7.87"/>
    </reaction>
</comment>
<dbReference type="GO" id="GO:0061710">
    <property type="term" value="F:L-threonylcarbamoyladenylate synthase"/>
    <property type="evidence" value="ECO:0007669"/>
    <property type="project" value="UniProtKB-EC"/>
</dbReference>
<gene>
    <name evidence="16" type="ORF">CCR87_13750</name>
</gene>
<dbReference type="GO" id="GO:0003725">
    <property type="term" value="F:double-stranded RNA binding"/>
    <property type="evidence" value="ECO:0007669"/>
    <property type="project" value="UniProtKB-UniRule"/>
</dbReference>
<evidence type="ECO:0000313" key="17">
    <source>
        <dbReference type="Proteomes" id="UP000706333"/>
    </source>
</evidence>
<comment type="similarity">
    <text evidence="2 13">Belongs to the SUA5 family.</text>
</comment>
<dbReference type="InterPro" id="IPR010923">
    <property type="entry name" value="T(6)A37_SUA5"/>
</dbReference>
<feature type="binding site" evidence="14">
    <location>
        <position position="33"/>
    </location>
    <ligand>
        <name>L-threonine</name>
        <dbReference type="ChEBI" id="CHEBI:57926"/>
    </ligand>
</feature>
<evidence type="ECO:0000256" key="6">
    <source>
        <dbReference type="ARBA" id="ARBA00022679"/>
    </source>
</evidence>
<evidence type="ECO:0000256" key="4">
    <source>
        <dbReference type="ARBA" id="ARBA00015492"/>
    </source>
</evidence>
<protein>
    <recommendedName>
        <fullName evidence="4 13">Threonylcarbamoyl-AMP synthase</fullName>
        <shortName evidence="13">TC-AMP synthase</shortName>
        <ecNumber evidence="3 13">2.7.7.87</ecNumber>
    </recommendedName>
    <alternativeName>
        <fullName evidence="11 13">L-threonylcarbamoyladenylate synthase</fullName>
    </alternativeName>
</protein>
<keyword evidence="9 13" id="KW-0547">Nucleotide-binding</keyword>
<comment type="subcellular location">
    <subcellularLocation>
        <location evidence="1 13">Cytoplasm</location>
    </subcellularLocation>
</comment>
<dbReference type="GO" id="GO:0005737">
    <property type="term" value="C:cytoplasm"/>
    <property type="evidence" value="ECO:0007669"/>
    <property type="project" value="UniProtKB-SubCell"/>
</dbReference>
<dbReference type="InterPro" id="IPR006070">
    <property type="entry name" value="Sua5-like_dom"/>
</dbReference>
<feature type="binding site" evidence="14">
    <location>
        <position position="142"/>
    </location>
    <ligand>
        <name>L-threonine</name>
        <dbReference type="ChEBI" id="CHEBI:57926"/>
    </ligand>
</feature>
<feature type="domain" description="YrdC-like" evidence="15">
    <location>
        <begin position="11"/>
        <end position="198"/>
    </location>
</feature>
<proteinExistence type="inferred from homology"/>
<dbReference type="EMBL" id="NHSD01000301">
    <property type="protein sequence ID" value="MBK5928383.1"/>
    <property type="molecule type" value="Genomic_DNA"/>
</dbReference>
<feature type="binding site" evidence="14">
    <location>
        <position position="116"/>
    </location>
    <ligand>
        <name>ATP</name>
        <dbReference type="ChEBI" id="CHEBI:30616"/>
    </ligand>
</feature>
<evidence type="ECO:0000256" key="10">
    <source>
        <dbReference type="ARBA" id="ARBA00022840"/>
    </source>
</evidence>
<evidence type="ECO:0000256" key="12">
    <source>
        <dbReference type="ARBA" id="ARBA00048366"/>
    </source>
</evidence>
<feature type="binding site" evidence="14">
    <location>
        <position position="120"/>
    </location>
    <ligand>
        <name>L-threonine</name>
        <dbReference type="ChEBI" id="CHEBI:57926"/>
    </ligand>
</feature>
<reference evidence="16" key="1">
    <citation type="submission" date="2017-05" db="EMBL/GenBank/DDBJ databases">
        <authorList>
            <person name="Imhoff J.F."/>
            <person name="Rahn T."/>
            <person name="Kuenzel S."/>
            <person name="Neulinger S.C."/>
        </authorList>
    </citation>
    <scope>NUCLEOTIDE SEQUENCE</scope>
    <source>
        <strain evidence="16">LMG 28126</strain>
    </source>
</reference>
<feature type="binding site" evidence="14">
    <location>
        <position position="180"/>
    </location>
    <ligand>
        <name>L-threonine</name>
        <dbReference type="ChEBI" id="CHEBI:57926"/>
    </ligand>
</feature>
<dbReference type="InterPro" id="IPR038385">
    <property type="entry name" value="Sua5/YwlC_C"/>
</dbReference>